<organism evidence="1">
    <name type="scientific">Tanacetum cinerariifolium</name>
    <name type="common">Dalmatian daisy</name>
    <name type="synonym">Chrysanthemum cinerariifolium</name>
    <dbReference type="NCBI Taxonomy" id="118510"/>
    <lineage>
        <taxon>Eukaryota</taxon>
        <taxon>Viridiplantae</taxon>
        <taxon>Streptophyta</taxon>
        <taxon>Embryophyta</taxon>
        <taxon>Tracheophyta</taxon>
        <taxon>Spermatophyta</taxon>
        <taxon>Magnoliopsida</taxon>
        <taxon>eudicotyledons</taxon>
        <taxon>Gunneridae</taxon>
        <taxon>Pentapetalae</taxon>
        <taxon>asterids</taxon>
        <taxon>campanulids</taxon>
        <taxon>Asterales</taxon>
        <taxon>Asteraceae</taxon>
        <taxon>Asteroideae</taxon>
        <taxon>Anthemideae</taxon>
        <taxon>Anthemidinae</taxon>
        <taxon>Tanacetum</taxon>
    </lineage>
</organism>
<dbReference type="EMBL" id="BKCJ010260724">
    <property type="protein sequence ID" value="GEZ28252.1"/>
    <property type="molecule type" value="Genomic_DNA"/>
</dbReference>
<dbReference type="AlphaFoldDB" id="A0A699I943"/>
<sequence length="305" mass="34368">MSSNARNQATVQDGRVVVQNVQGQQNRGQGMNPRGGGAAGYGGVQNRVGNVNPGQARPVKRYNYNGAGHIAQENGVASDAEQLLFLAGGQDNAFDDDVDEQHVQDLALNVDNVFQADDYPVTDEAGPSYDSDILSEVPDHDPYQDAVCVYHEEHAMHDSVQLNHVVDSHADYTSDSNMIPYVKDNENTIVENSLTAELATYKEQVELYKRRAKFELTEIEQKINEQLRLVISDRNFKEETLKKELHSIKLQLASTINHNKSVVDEVTFLKKDFKQKENKYLEDFLDMKSLKEKVKDRLLKQDQSL</sequence>
<reference evidence="1" key="1">
    <citation type="journal article" date="2019" name="Sci. Rep.">
        <title>Draft genome of Tanacetum cinerariifolium, the natural source of mosquito coil.</title>
        <authorList>
            <person name="Yamashiro T."/>
            <person name="Shiraishi A."/>
            <person name="Satake H."/>
            <person name="Nakayama K."/>
        </authorList>
    </citation>
    <scope>NUCLEOTIDE SEQUENCE</scope>
</reference>
<evidence type="ECO:0008006" key="2">
    <source>
        <dbReference type="Google" id="ProtNLM"/>
    </source>
</evidence>
<comment type="caution">
    <text evidence="1">The sequence shown here is derived from an EMBL/GenBank/DDBJ whole genome shotgun (WGS) entry which is preliminary data.</text>
</comment>
<gene>
    <name evidence="1" type="ORF">Tci_500225</name>
</gene>
<proteinExistence type="predicted"/>
<accession>A0A699I943</accession>
<evidence type="ECO:0000313" key="1">
    <source>
        <dbReference type="EMBL" id="GEZ28252.1"/>
    </source>
</evidence>
<protein>
    <recommendedName>
        <fullName evidence="2">Retrovirus-related Pol polyprotein from transposon TNT 1-94</fullName>
    </recommendedName>
</protein>
<name>A0A699I943_TANCI</name>